<keyword evidence="3" id="KW-1185">Reference proteome</keyword>
<protein>
    <submittedName>
        <fullName evidence="2">Hemin receptor</fullName>
    </submittedName>
</protein>
<dbReference type="GO" id="GO:0020037">
    <property type="term" value="F:heme binding"/>
    <property type="evidence" value="ECO:0007669"/>
    <property type="project" value="InterPro"/>
</dbReference>
<gene>
    <name evidence="2" type="ORF">IRI77_20585</name>
</gene>
<dbReference type="KEGG" id="pfer:IRI77_20585"/>
<dbReference type="PROSITE" id="PS01033">
    <property type="entry name" value="GLOBIN"/>
    <property type="match status" value="1"/>
</dbReference>
<dbReference type="InterPro" id="IPR000971">
    <property type="entry name" value="Globin"/>
</dbReference>
<accession>A0A7S7NKD2</accession>
<reference evidence="2 3" key="1">
    <citation type="submission" date="2020-10" db="EMBL/GenBank/DDBJ databases">
        <title>Complete genome sequence of Paludibaculum fermentans P105T, a facultatively anaerobic acidobacterium capable of dissimilatory Fe(III) reduction.</title>
        <authorList>
            <person name="Dedysh S.N."/>
            <person name="Beletsky A.V."/>
            <person name="Kulichevskaya I.S."/>
            <person name="Mardanov A.V."/>
            <person name="Ravin N.V."/>
        </authorList>
    </citation>
    <scope>NUCLEOTIDE SEQUENCE [LARGE SCALE GENOMIC DNA]</scope>
    <source>
        <strain evidence="2 3">P105</strain>
    </source>
</reference>
<sequence length="134" mass="14481">MTSRQKSLVQASYAALKPISIEAGVIFFHRLFAVEPSLRYVFCAPVEEQAQKLMRVIAVAVRSLDFMDNSANTSTPGAGEQIPDAVGACLLWTLQQALGEKFTSEVREAWLSLCGLVSSTLQRGAMASLVAGRC</sequence>
<dbReference type="InterPro" id="IPR009050">
    <property type="entry name" value="Globin-like_sf"/>
</dbReference>
<feature type="domain" description="Globin" evidence="1">
    <location>
        <begin position="1"/>
        <end position="126"/>
    </location>
</feature>
<evidence type="ECO:0000313" key="3">
    <source>
        <dbReference type="Proteomes" id="UP000593892"/>
    </source>
</evidence>
<dbReference type="Gene3D" id="1.10.490.10">
    <property type="entry name" value="Globins"/>
    <property type="match status" value="1"/>
</dbReference>
<dbReference type="GO" id="GO:0019825">
    <property type="term" value="F:oxygen binding"/>
    <property type="evidence" value="ECO:0007669"/>
    <property type="project" value="InterPro"/>
</dbReference>
<organism evidence="2 3">
    <name type="scientific">Paludibaculum fermentans</name>
    <dbReference type="NCBI Taxonomy" id="1473598"/>
    <lineage>
        <taxon>Bacteria</taxon>
        <taxon>Pseudomonadati</taxon>
        <taxon>Acidobacteriota</taxon>
        <taxon>Terriglobia</taxon>
        <taxon>Bryobacterales</taxon>
        <taxon>Bryobacteraceae</taxon>
        <taxon>Paludibaculum</taxon>
    </lineage>
</organism>
<dbReference type="AlphaFoldDB" id="A0A7S7NKD2"/>
<name>A0A7S7NKD2_PALFE</name>
<dbReference type="RefSeq" id="WP_194446905.1">
    <property type="nucleotide sequence ID" value="NZ_CP063849.1"/>
</dbReference>
<dbReference type="Proteomes" id="UP000593892">
    <property type="component" value="Chromosome"/>
</dbReference>
<dbReference type="EMBL" id="CP063849">
    <property type="protein sequence ID" value="QOY85235.1"/>
    <property type="molecule type" value="Genomic_DNA"/>
</dbReference>
<dbReference type="InterPro" id="IPR012292">
    <property type="entry name" value="Globin/Proto"/>
</dbReference>
<proteinExistence type="predicted"/>
<dbReference type="SUPFAM" id="SSF46458">
    <property type="entry name" value="Globin-like"/>
    <property type="match status" value="1"/>
</dbReference>
<evidence type="ECO:0000313" key="2">
    <source>
        <dbReference type="EMBL" id="QOY85235.1"/>
    </source>
</evidence>
<evidence type="ECO:0000259" key="1">
    <source>
        <dbReference type="PROSITE" id="PS01033"/>
    </source>
</evidence>
<keyword evidence="2" id="KW-0675">Receptor</keyword>